<keyword evidence="6 8" id="KW-0449">Lipoprotein</keyword>
<comment type="subcellular location">
    <subcellularLocation>
        <location evidence="1">Membrane</location>
        <topology evidence="1">Lipid-anchor</topology>
    </subcellularLocation>
</comment>
<evidence type="ECO:0000256" key="2">
    <source>
        <dbReference type="ARBA" id="ARBA00008973"/>
    </source>
</evidence>
<sequence length="296" mass="31593">MVVFAFLGVPACAPEVRVDTSGHVGDGVLTVLVGDGPHRQILEYAAERTGSRLSIRIESAGADANRRVAHGTADAAYFQHIPAFEGRTAQDGITDLAILARVHVVPYGLYSRTYTSLDQIPHFGSVLVPSGQAPLARSLYLLQHARLLTLNKEFGGTSLADLTVTDANVMDSQRHLTITQADPEQFPEVIGAVDAVIMNPVTAQENGFAPATPLLREPAPRNPYTNVLVGRAGNAADPRLVTLARQLESPEVADYIDAEFAGSVIAANPRRIDPPVPTSPDTEPGEPAHRTPPPRP</sequence>
<protein>
    <submittedName>
        <fullName evidence="8">Lipoprotein</fullName>
    </submittedName>
</protein>
<proteinExistence type="inferred from homology"/>
<evidence type="ECO:0000256" key="3">
    <source>
        <dbReference type="ARBA" id="ARBA00022729"/>
    </source>
</evidence>
<evidence type="ECO:0000313" key="9">
    <source>
        <dbReference type="Proteomes" id="UP000638263"/>
    </source>
</evidence>
<evidence type="ECO:0000256" key="7">
    <source>
        <dbReference type="SAM" id="MobiDB-lite"/>
    </source>
</evidence>
<dbReference type="PANTHER" id="PTHR30429">
    <property type="entry name" value="D-METHIONINE-BINDING LIPOPROTEIN METQ"/>
    <property type="match status" value="1"/>
</dbReference>
<dbReference type="Proteomes" id="UP000638263">
    <property type="component" value="Unassembled WGS sequence"/>
</dbReference>
<evidence type="ECO:0000256" key="6">
    <source>
        <dbReference type="ARBA" id="ARBA00023288"/>
    </source>
</evidence>
<dbReference type="Pfam" id="PF03180">
    <property type="entry name" value="Lipoprotein_9"/>
    <property type="match status" value="1"/>
</dbReference>
<dbReference type="GO" id="GO:0016020">
    <property type="term" value="C:membrane"/>
    <property type="evidence" value="ECO:0007669"/>
    <property type="project" value="UniProtKB-SubCell"/>
</dbReference>
<gene>
    <name evidence="8" type="ORF">GCM10011588_17480</name>
</gene>
<comment type="similarity">
    <text evidence="2">Belongs to the NlpA lipoprotein family.</text>
</comment>
<dbReference type="Gene3D" id="3.40.190.10">
    <property type="entry name" value="Periplasmic binding protein-like II"/>
    <property type="match status" value="2"/>
</dbReference>
<evidence type="ECO:0000313" key="8">
    <source>
        <dbReference type="EMBL" id="GGL03288.1"/>
    </source>
</evidence>
<evidence type="ECO:0000256" key="4">
    <source>
        <dbReference type="ARBA" id="ARBA00023136"/>
    </source>
</evidence>
<accession>A0A917VQ57</accession>
<keyword evidence="5" id="KW-0564">Palmitate</keyword>
<keyword evidence="3" id="KW-0732">Signal</keyword>
<dbReference type="AlphaFoldDB" id="A0A917VQ57"/>
<reference evidence="8" key="2">
    <citation type="submission" date="2020-09" db="EMBL/GenBank/DDBJ databases">
        <authorList>
            <person name="Sun Q."/>
            <person name="Zhou Y."/>
        </authorList>
    </citation>
    <scope>NUCLEOTIDE SEQUENCE</scope>
    <source>
        <strain evidence="8">CGMCC 4.3508</strain>
    </source>
</reference>
<feature type="region of interest" description="Disordered" evidence="7">
    <location>
        <begin position="264"/>
        <end position="296"/>
    </location>
</feature>
<evidence type="ECO:0000256" key="5">
    <source>
        <dbReference type="ARBA" id="ARBA00023139"/>
    </source>
</evidence>
<evidence type="ECO:0000256" key="1">
    <source>
        <dbReference type="ARBA" id="ARBA00004635"/>
    </source>
</evidence>
<dbReference type="InterPro" id="IPR004872">
    <property type="entry name" value="Lipoprotein_NlpA"/>
</dbReference>
<reference evidence="8" key="1">
    <citation type="journal article" date="2014" name="Int. J. Syst. Evol. Microbiol.">
        <title>Complete genome sequence of Corynebacterium casei LMG S-19264T (=DSM 44701T), isolated from a smear-ripened cheese.</title>
        <authorList>
            <consortium name="US DOE Joint Genome Institute (JGI-PGF)"/>
            <person name="Walter F."/>
            <person name="Albersmeier A."/>
            <person name="Kalinowski J."/>
            <person name="Ruckert C."/>
        </authorList>
    </citation>
    <scope>NUCLEOTIDE SEQUENCE</scope>
    <source>
        <strain evidence="8">CGMCC 4.3508</strain>
    </source>
</reference>
<dbReference type="EMBL" id="BMMH01000002">
    <property type="protein sequence ID" value="GGL03288.1"/>
    <property type="molecule type" value="Genomic_DNA"/>
</dbReference>
<organism evidence="8 9">
    <name type="scientific">Nocardia jinanensis</name>
    <dbReference type="NCBI Taxonomy" id="382504"/>
    <lineage>
        <taxon>Bacteria</taxon>
        <taxon>Bacillati</taxon>
        <taxon>Actinomycetota</taxon>
        <taxon>Actinomycetes</taxon>
        <taxon>Mycobacteriales</taxon>
        <taxon>Nocardiaceae</taxon>
        <taxon>Nocardia</taxon>
    </lineage>
</organism>
<comment type="caution">
    <text evidence="8">The sequence shown here is derived from an EMBL/GenBank/DDBJ whole genome shotgun (WGS) entry which is preliminary data.</text>
</comment>
<keyword evidence="9" id="KW-1185">Reference proteome</keyword>
<name>A0A917VQ57_9NOCA</name>
<dbReference type="SUPFAM" id="SSF53850">
    <property type="entry name" value="Periplasmic binding protein-like II"/>
    <property type="match status" value="1"/>
</dbReference>
<keyword evidence="4" id="KW-0472">Membrane</keyword>
<dbReference type="PANTHER" id="PTHR30429:SF0">
    <property type="entry name" value="METHIONINE-BINDING LIPOPROTEIN METQ"/>
    <property type="match status" value="1"/>
</dbReference>